<keyword evidence="4 5" id="KW-0472">Membrane</keyword>
<keyword evidence="8" id="KW-1185">Reference proteome</keyword>
<protein>
    <recommendedName>
        <fullName evidence="6">Lipopolysaccharide assembly protein A domain-containing protein</fullName>
    </recommendedName>
</protein>
<dbReference type="Proteomes" id="UP001500864">
    <property type="component" value="Unassembled WGS sequence"/>
</dbReference>
<name>A0ABP9MYG4_9HYPH</name>
<dbReference type="RefSeq" id="WP_345114121.1">
    <property type="nucleotide sequence ID" value="NZ_BAABIZ010000002.1"/>
</dbReference>
<keyword evidence="2 5" id="KW-0812">Transmembrane</keyword>
<evidence type="ECO:0000313" key="7">
    <source>
        <dbReference type="EMBL" id="GAA5104427.1"/>
    </source>
</evidence>
<proteinExistence type="predicted"/>
<comment type="caution">
    <text evidence="7">The sequence shown here is derived from an EMBL/GenBank/DDBJ whole genome shotgun (WGS) entry which is preliminary data.</text>
</comment>
<dbReference type="EMBL" id="BAABIZ010000002">
    <property type="protein sequence ID" value="GAA5104427.1"/>
    <property type="molecule type" value="Genomic_DNA"/>
</dbReference>
<organism evidence="7 8">
    <name type="scientific">Bartonella jaculi</name>
    <dbReference type="NCBI Taxonomy" id="686226"/>
    <lineage>
        <taxon>Bacteria</taxon>
        <taxon>Pseudomonadati</taxon>
        <taxon>Pseudomonadota</taxon>
        <taxon>Alphaproteobacteria</taxon>
        <taxon>Hyphomicrobiales</taxon>
        <taxon>Bartonellaceae</taxon>
        <taxon>Bartonella</taxon>
    </lineage>
</organism>
<evidence type="ECO:0000259" key="6">
    <source>
        <dbReference type="Pfam" id="PF06305"/>
    </source>
</evidence>
<dbReference type="Pfam" id="PF06305">
    <property type="entry name" value="LapA_dom"/>
    <property type="match status" value="1"/>
</dbReference>
<evidence type="ECO:0000313" key="8">
    <source>
        <dbReference type="Proteomes" id="UP001500864"/>
    </source>
</evidence>
<evidence type="ECO:0000256" key="2">
    <source>
        <dbReference type="ARBA" id="ARBA00022692"/>
    </source>
</evidence>
<keyword evidence="1" id="KW-1003">Cell membrane</keyword>
<dbReference type="InterPro" id="IPR010445">
    <property type="entry name" value="LapA_dom"/>
</dbReference>
<evidence type="ECO:0000256" key="5">
    <source>
        <dbReference type="SAM" id="Phobius"/>
    </source>
</evidence>
<evidence type="ECO:0000256" key="4">
    <source>
        <dbReference type="ARBA" id="ARBA00023136"/>
    </source>
</evidence>
<sequence length="99" mass="11475">MTTKRILLAIILVPITALLIAFIVANRQIVTLTLDPFRISSENFIYQAPLFIWLFVFFALGILLGRIINWCAYHKCKKALKESKTELEKLKMSITDMMR</sequence>
<evidence type="ECO:0000256" key="3">
    <source>
        <dbReference type="ARBA" id="ARBA00022989"/>
    </source>
</evidence>
<feature type="domain" description="Lipopolysaccharide assembly protein A" evidence="6">
    <location>
        <begin position="46"/>
        <end position="93"/>
    </location>
</feature>
<feature type="transmembrane region" description="Helical" evidence="5">
    <location>
        <begin position="7"/>
        <end position="25"/>
    </location>
</feature>
<reference evidence="8" key="1">
    <citation type="journal article" date="2019" name="Int. J. Syst. Evol. Microbiol.">
        <title>The Global Catalogue of Microorganisms (GCM) 10K type strain sequencing project: providing services to taxonomists for standard genome sequencing and annotation.</title>
        <authorList>
            <consortium name="The Broad Institute Genomics Platform"/>
            <consortium name="The Broad Institute Genome Sequencing Center for Infectious Disease"/>
            <person name="Wu L."/>
            <person name="Ma J."/>
        </authorList>
    </citation>
    <scope>NUCLEOTIDE SEQUENCE [LARGE SCALE GENOMIC DNA]</scope>
    <source>
        <strain evidence="8">JCM 17712</strain>
    </source>
</reference>
<keyword evidence="3 5" id="KW-1133">Transmembrane helix</keyword>
<gene>
    <name evidence="7" type="ORF">GCM10023261_02740</name>
</gene>
<feature type="transmembrane region" description="Helical" evidence="5">
    <location>
        <begin position="45"/>
        <end position="68"/>
    </location>
</feature>
<evidence type="ECO:0000256" key="1">
    <source>
        <dbReference type="ARBA" id="ARBA00022475"/>
    </source>
</evidence>
<accession>A0ABP9MYG4</accession>